<feature type="chain" id="PRO_5011820641" evidence="2">
    <location>
        <begin position="22"/>
        <end position="480"/>
    </location>
</feature>
<dbReference type="PROSITE" id="PS51257">
    <property type="entry name" value="PROKAR_LIPOPROTEIN"/>
    <property type="match status" value="1"/>
</dbReference>
<dbReference type="Proteomes" id="UP000220768">
    <property type="component" value="Unassembled WGS sequence"/>
</dbReference>
<keyword evidence="2" id="KW-0732">Signal</keyword>
<keyword evidence="2" id="KW-1134">Transmembrane beta strand</keyword>
<dbReference type="PANTHER" id="PTHR30203:SF30">
    <property type="entry name" value="OUTER MEMBRANE PROTEIN-RELATED"/>
    <property type="match status" value="1"/>
</dbReference>
<keyword evidence="2" id="KW-0472">Membrane</keyword>
<dbReference type="Gene3D" id="2.20.200.10">
    <property type="entry name" value="Outer membrane efflux proteins (OEP)"/>
    <property type="match status" value="1"/>
</dbReference>
<keyword evidence="4" id="KW-1185">Reference proteome</keyword>
<dbReference type="InterPro" id="IPR010131">
    <property type="entry name" value="MdtP/NodT-like"/>
</dbReference>
<dbReference type="GO" id="GO:0015562">
    <property type="term" value="F:efflux transmembrane transporter activity"/>
    <property type="evidence" value="ECO:0007669"/>
    <property type="project" value="InterPro"/>
</dbReference>
<dbReference type="AlphaFoldDB" id="A0A2A6J2B9"/>
<dbReference type="Gene3D" id="1.20.1600.10">
    <property type="entry name" value="Outer membrane efflux proteins (OEP)"/>
    <property type="match status" value="1"/>
</dbReference>
<protein>
    <submittedName>
        <fullName evidence="3">Nodulation protein NodT</fullName>
    </submittedName>
</protein>
<dbReference type="Pfam" id="PF02321">
    <property type="entry name" value="OEP"/>
    <property type="match status" value="2"/>
</dbReference>
<dbReference type="EMBL" id="NWSV01000049">
    <property type="protein sequence ID" value="PDT00152.1"/>
    <property type="molecule type" value="Genomic_DNA"/>
</dbReference>
<keyword evidence="2" id="KW-0449">Lipoprotein</keyword>
<dbReference type="SUPFAM" id="SSF56954">
    <property type="entry name" value="Outer membrane efflux proteins (OEP)"/>
    <property type="match status" value="1"/>
</dbReference>
<dbReference type="PANTHER" id="PTHR30203">
    <property type="entry name" value="OUTER MEMBRANE CATION EFFLUX PROTEIN"/>
    <property type="match status" value="1"/>
</dbReference>
<comment type="subcellular location">
    <subcellularLocation>
        <location evidence="2">Cell membrane</location>
        <topology evidence="2">Lipid-anchor</topology>
    </subcellularLocation>
</comment>
<keyword evidence="2" id="KW-0564">Palmitate</keyword>
<proteinExistence type="inferred from homology"/>
<evidence type="ECO:0000313" key="4">
    <source>
        <dbReference type="Proteomes" id="UP000220768"/>
    </source>
</evidence>
<accession>A0A2A6J2B9</accession>
<comment type="similarity">
    <text evidence="1 2">Belongs to the outer membrane factor (OMF) (TC 1.B.17) family.</text>
</comment>
<dbReference type="InterPro" id="IPR003423">
    <property type="entry name" value="OMP_efflux"/>
</dbReference>
<evidence type="ECO:0000313" key="3">
    <source>
        <dbReference type="EMBL" id="PDT00152.1"/>
    </source>
</evidence>
<reference evidence="3 4" key="1">
    <citation type="submission" date="2017-09" db="EMBL/GenBank/DDBJ databases">
        <title>Comparative genomics of rhizobia isolated from Phaseolus vulgaris in China.</title>
        <authorList>
            <person name="Tong W."/>
        </authorList>
    </citation>
    <scope>NUCLEOTIDE SEQUENCE [LARGE SCALE GENOMIC DNA]</scope>
    <source>
        <strain evidence="3 4">C5</strain>
    </source>
</reference>
<name>A0A2A6J2B9_9HYPH</name>
<dbReference type="NCBIfam" id="TIGR01845">
    <property type="entry name" value="outer_NodT"/>
    <property type="match status" value="1"/>
</dbReference>
<gene>
    <name evidence="3" type="ORF">CO666_32200</name>
</gene>
<evidence type="ECO:0000256" key="2">
    <source>
        <dbReference type="RuleBase" id="RU362097"/>
    </source>
</evidence>
<dbReference type="GO" id="GO:0005886">
    <property type="term" value="C:plasma membrane"/>
    <property type="evidence" value="ECO:0007669"/>
    <property type="project" value="UniProtKB-SubCell"/>
</dbReference>
<keyword evidence="2" id="KW-0812">Transmembrane</keyword>
<sequence>MVSLRFATPALLLLLSGCVVGPDHVPPEMPLPAKFGEGGTKSDGDVATAAWWTAFNDSRLNGYVNSGLEQNLTVQQAIERINAASAAVTTAGAGALPNLTVGGSHTVSGQRGELRTQFDTRNTSAGEVQLSWLLDLFGLYKRSTESALASLDAAYSSADVAKLTLIQDLVSSYIDVRYYQQRLALSKANLKSRQETYELTKFQLEAGAASRLDVVQAEGLVQSTLAEIPGLETNIRISAHHIATLLGLPASALVDELLKGSGQPVFRGGITSGIPADLIRNRPDIRVAERDLAAATANIGVAQAQLYPSISLSGSISPSYINQRGIHGGLTPWSFGPTLNLPIFDGGRLRANVKSAQSDAATAYLNWKSTVLTAVEQVENALAAVRRDARTVAALQAQVKTTQETLELSTASYKDGASSLLDVLDAQRQVSLAQASLAQSVQQMAKDYVSLNIAVGGGYAPGGKTTAPVKPVPTAKPAKS</sequence>
<organism evidence="3 4">
    <name type="scientific">Rhizobium chutanense</name>
    <dbReference type="NCBI Taxonomy" id="2035448"/>
    <lineage>
        <taxon>Bacteria</taxon>
        <taxon>Pseudomonadati</taxon>
        <taxon>Pseudomonadota</taxon>
        <taxon>Alphaproteobacteria</taxon>
        <taxon>Hyphomicrobiales</taxon>
        <taxon>Rhizobiaceae</taxon>
        <taxon>Rhizobium/Agrobacterium group</taxon>
        <taxon>Rhizobium</taxon>
    </lineage>
</organism>
<dbReference type="RefSeq" id="WP_097615949.1">
    <property type="nucleotide sequence ID" value="NZ_NWSV01000049.1"/>
</dbReference>
<evidence type="ECO:0000256" key="1">
    <source>
        <dbReference type="ARBA" id="ARBA00007613"/>
    </source>
</evidence>
<comment type="caution">
    <text evidence="3">The sequence shown here is derived from an EMBL/GenBank/DDBJ whole genome shotgun (WGS) entry which is preliminary data.</text>
</comment>
<feature type="signal peptide" evidence="2">
    <location>
        <begin position="1"/>
        <end position="21"/>
    </location>
</feature>